<comment type="similarity">
    <text evidence="1">Belongs to the cullin family.</text>
</comment>
<dbReference type="FunFam" id="1.20.1310.10:FF:000001">
    <property type="entry name" value="Cullin 3"/>
    <property type="match status" value="1"/>
</dbReference>
<evidence type="ECO:0000313" key="5">
    <source>
        <dbReference type="Proteomes" id="UP000821853"/>
    </source>
</evidence>
<keyword evidence="5" id="KW-1185">Reference proteome</keyword>
<reference evidence="4 5" key="1">
    <citation type="journal article" date="2020" name="Cell">
        <title>Large-Scale Comparative Analyses of Tick Genomes Elucidate Their Genetic Diversity and Vector Capacities.</title>
        <authorList>
            <consortium name="Tick Genome and Microbiome Consortium (TIGMIC)"/>
            <person name="Jia N."/>
            <person name="Wang J."/>
            <person name="Shi W."/>
            <person name="Du L."/>
            <person name="Sun Y."/>
            <person name="Zhan W."/>
            <person name="Jiang J.F."/>
            <person name="Wang Q."/>
            <person name="Zhang B."/>
            <person name="Ji P."/>
            <person name="Bell-Sakyi L."/>
            <person name="Cui X.M."/>
            <person name="Yuan T.T."/>
            <person name="Jiang B.G."/>
            <person name="Yang W.F."/>
            <person name="Lam T.T."/>
            <person name="Chang Q.C."/>
            <person name="Ding S.J."/>
            <person name="Wang X.J."/>
            <person name="Zhu J.G."/>
            <person name="Ruan X.D."/>
            <person name="Zhao L."/>
            <person name="Wei J.T."/>
            <person name="Ye R.Z."/>
            <person name="Que T.C."/>
            <person name="Du C.H."/>
            <person name="Zhou Y.H."/>
            <person name="Cheng J.X."/>
            <person name="Dai P.F."/>
            <person name="Guo W.B."/>
            <person name="Han X.H."/>
            <person name="Huang E.J."/>
            <person name="Li L.F."/>
            <person name="Wei W."/>
            <person name="Gao Y.C."/>
            <person name="Liu J.Z."/>
            <person name="Shao H.Z."/>
            <person name="Wang X."/>
            <person name="Wang C.C."/>
            <person name="Yang T.C."/>
            <person name="Huo Q.B."/>
            <person name="Li W."/>
            <person name="Chen H.Y."/>
            <person name="Chen S.E."/>
            <person name="Zhou L.G."/>
            <person name="Ni X.B."/>
            <person name="Tian J.H."/>
            <person name="Sheng Y."/>
            <person name="Liu T."/>
            <person name="Pan Y.S."/>
            <person name="Xia L.Y."/>
            <person name="Li J."/>
            <person name="Zhao F."/>
            <person name="Cao W.C."/>
        </authorList>
    </citation>
    <scope>NUCLEOTIDE SEQUENCE [LARGE SCALE GENOMIC DNA]</scope>
    <source>
        <strain evidence="4">HaeL-2018</strain>
    </source>
</reference>
<comment type="caution">
    <text evidence="4">The sequence shown here is derived from an EMBL/GenBank/DDBJ whole genome shotgun (WGS) entry which is preliminary data.</text>
</comment>
<dbReference type="OrthoDB" id="27073at2759"/>
<dbReference type="SUPFAM" id="SSF74788">
    <property type="entry name" value="Cullin repeat-like"/>
    <property type="match status" value="1"/>
</dbReference>
<protein>
    <recommendedName>
        <fullName evidence="3">Cullin N-terminal domain-containing protein</fullName>
    </recommendedName>
</protein>
<dbReference type="AlphaFoldDB" id="A0A9J6GQ03"/>
<evidence type="ECO:0000313" key="4">
    <source>
        <dbReference type="EMBL" id="KAH9380574.1"/>
    </source>
</evidence>
<name>A0A9J6GQ03_HAELO</name>
<dbReference type="GO" id="GO:0031625">
    <property type="term" value="F:ubiquitin protein ligase binding"/>
    <property type="evidence" value="ECO:0007669"/>
    <property type="project" value="InterPro"/>
</dbReference>
<dbReference type="PANTHER" id="PTHR11932">
    <property type="entry name" value="CULLIN"/>
    <property type="match status" value="1"/>
</dbReference>
<dbReference type="EMBL" id="JABSTR010000010">
    <property type="protein sequence ID" value="KAH9380574.1"/>
    <property type="molecule type" value="Genomic_DNA"/>
</dbReference>
<gene>
    <name evidence="4" type="ORF">HPB48_017316</name>
</gene>
<dbReference type="InterPro" id="IPR016159">
    <property type="entry name" value="Cullin_repeat-like_dom_sf"/>
</dbReference>
<dbReference type="Gene3D" id="1.20.1310.10">
    <property type="entry name" value="Cullin Repeats"/>
    <property type="match status" value="2"/>
</dbReference>
<dbReference type="VEuPathDB" id="VectorBase:HLOH_051388"/>
<evidence type="ECO:0000256" key="2">
    <source>
        <dbReference type="ARBA" id="ARBA00022786"/>
    </source>
</evidence>
<evidence type="ECO:0000259" key="3">
    <source>
        <dbReference type="Pfam" id="PF00888"/>
    </source>
</evidence>
<dbReference type="OMA" id="VARNEWE"/>
<dbReference type="Pfam" id="PF00888">
    <property type="entry name" value="Cullin"/>
    <property type="match status" value="1"/>
</dbReference>
<accession>A0A9J6GQ03</accession>
<dbReference type="FunFam" id="1.20.1310.10:FF:000019">
    <property type="entry name" value="Cullin 1"/>
    <property type="match status" value="1"/>
</dbReference>
<proteinExistence type="inferred from homology"/>
<keyword evidence="2" id="KW-0833">Ubl conjugation pathway</keyword>
<evidence type="ECO:0000256" key="1">
    <source>
        <dbReference type="ARBA" id="ARBA00006019"/>
    </source>
</evidence>
<dbReference type="Proteomes" id="UP000821853">
    <property type="component" value="Chromosome 8"/>
</dbReference>
<dbReference type="InterPro" id="IPR045093">
    <property type="entry name" value="Cullin"/>
</dbReference>
<dbReference type="GO" id="GO:0006511">
    <property type="term" value="P:ubiquitin-dependent protein catabolic process"/>
    <property type="evidence" value="ECO:0007669"/>
    <property type="project" value="InterPro"/>
</dbReference>
<feature type="domain" description="Cullin N-terminal" evidence="3">
    <location>
        <begin position="8"/>
        <end position="305"/>
    </location>
</feature>
<dbReference type="InterPro" id="IPR001373">
    <property type="entry name" value="Cullin_N"/>
</dbReference>
<organism evidence="4 5">
    <name type="scientific">Haemaphysalis longicornis</name>
    <name type="common">Bush tick</name>
    <dbReference type="NCBI Taxonomy" id="44386"/>
    <lineage>
        <taxon>Eukaryota</taxon>
        <taxon>Metazoa</taxon>
        <taxon>Ecdysozoa</taxon>
        <taxon>Arthropoda</taxon>
        <taxon>Chelicerata</taxon>
        <taxon>Arachnida</taxon>
        <taxon>Acari</taxon>
        <taxon>Parasitiformes</taxon>
        <taxon>Ixodida</taxon>
        <taxon>Ixodoidea</taxon>
        <taxon>Ixodidae</taxon>
        <taxon>Haemaphysalinae</taxon>
        <taxon>Haemaphysalis</taxon>
    </lineage>
</organism>
<sequence>MRVTPHSNAVEIYCLALLLWRDNFLAPLKKQATGALLSLIEQERVGRAINTRLLSSALHSFLELGANEKSINAEEPLCALYEEIFEDAFLAETVRFYSRLSAEYLEQRPVTKYLTAALRCISEEDHRVRSYMHESTLQPLLKICDKVLIEDHADRLSTEFQELLRREKDADLGRMYILASRVPSALALLRTLFQEHVQREGLQAIERLGEDVKDPALYVTTLLRVHQKYNELVRSAFARDEDFVNAMGNACEKFVNNNAATRPPNSSIRSSELLAQYCNSLLLKGSSSAHVPDPEDALKQATIVLVF</sequence>